<evidence type="ECO:0000256" key="1">
    <source>
        <dbReference type="SAM" id="SignalP"/>
    </source>
</evidence>
<keyword evidence="3" id="KW-1185">Reference proteome</keyword>
<evidence type="ECO:0000313" key="2">
    <source>
        <dbReference type="EMBL" id="WUR03682.1"/>
    </source>
</evidence>
<proteinExistence type="predicted"/>
<sequence length="627" mass="75517">MKIIINFVMIISLCSVKTKPNALISIIKNKVDNKDYIVYDTSKPHEIIYMEYENNFIVLNVYDKDSKTWVRYNEFPCQYHPLYKVSYIEFHLALVNSIIESIFSFKCSSEIATVLVYKEQDMMLNKDVESVIERIKSENLSRQMRNTEKNIFLYDLIIEKYCLLHRLIAKINYIEGYDINKNNDDFVYYRKNNSIYYSFFIIKKSICHIFDIDIDRLNINDFFVKKVKDQFKYDNYNKDVFRYAIKLHNIDDFTEICNSRRFEKNEYYTEIENILNNLDNDRYVELGIEVIEESNTITFKSKFNKTIYSFETEDKQSEVNYVDNKVFNELKKIKKANNFRQIDKTHLNLFYRLLHRRGILHQFIEKIFNDSGTGTNIFFANLCFHLNLISLSDLKYVTTNHVESDFNSKWLINKNKEDMLKIIEKSKLKNKEMIKNFIKENNIMKINCLEILDIHKNTLKKLNKILERNKNISRLKYIDDKKSYIKKIGFIDRLVNITSNIEDDTIDMIKICLFLEGDTLINENMYNEDDVSYNLKSISNIVQKRRYKHRIRLSEVYKEILAKYIYYNDALKYAWLKIFEQTSQITGAYYLYKLYDMKHFFYTKDYKVINSMDYENSVLIMNIKNKL</sequence>
<accession>A0AAX4JCJ1</accession>
<dbReference type="RefSeq" id="XP_065329827.1">
    <property type="nucleotide sequence ID" value="XM_065473755.1"/>
</dbReference>
<organism evidence="2 3">
    <name type="scientific">Vairimorpha necatrix</name>
    <dbReference type="NCBI Taxonomy" id="6039"/>
    <lineage>
        <taxon>Eukaryota</taxon>
        <taxon>Fungi</taxon>
        <taxon>Fungi incertae sedis</taxon>
        <taxon>Microsporidia</taxon>
        <taxon>Nosematidae</taxon>
        <taxon>Vairimorpha</taxon>
    </lineage>
</organism>
<reference evidence="2" key="1">
    <citation type="journal article" date="2024" name="BMC Genomics">
        <title>Functional annotation of a divergent genome using sequence and structure-based similarity.</title>
        <authorList>
            <person name="Svedberg D."/>
            <person name="Winiger R.R."/>
            <person name="Berg A."/>
            <person name="Sharma H."/>
            <person name="Tellgren-Roth C."/>
            <person name="Debrunner-Vossbrinck B.A."/>
            <person name="Vossbrinck C.R."/>
            <person name="Barandun J."/>
        </authorList>
    </citation>
    <scope>NUCLEOTIDE SEQUENCE</scope>
    <source>
        <strain evidence="2">Illinois isolate</strain>
    </source>
</reference>
<evidence type="ECO:0000313" key="3">
    <source>
        <dbReference type="Proteomes" id="UP001334084"/>
    </source>
</evidence>
<dbReference type="EMBL" id="CP142731">
    <property type="protein sequence ID" value="WUR03682.1"/>
    <property type="molecule type" value="Genomic_DNA"/>
</dbReference>
<protein>
    <submittedName>
        <fullName evidence="2">Uncharacterized protein</fullName>
    </submittedName>
</protein>
<feature type="chain" id="PRO_5044016520" evidence="1">
    <location>
        <begin position="19"/>
        <end position="627"/>
    </location>
</feature>
<name>A0AAX4JCJ1_9MICR</name>
<keyword evidence="1" id="KW-0732">Signal</keyword>
<gene>
    <name evidence="2" type="ORF">VNE69_06006</name>
</gene>
<dbReference type="Proteomes" id="UP001334084">
    <property type="component" value="Chromosome 6"/>
</dbReference>
<feature type="signal peptide" evidence="1">
    <location>
        <begin position="1"/>
        <end position="18"/>
    </location>
</feature>
<dbReference type="AlphaFoldDB" id="A0AAX4JCJ1"/>
<dbReference type="GeneID" id="90541503"/>
<dbReference type="KEGG" id="vnx:VNE69_06006"/>